<reference evidence="1" key="2">
    <citation type="journal article" date="2015" name="Fish Shellfish Immunol.">
        <title>Early steps in the European eel (Anguilla anguilla)-Vibrio vulnificus interaction in the gills: Role of the RtxA13 toxin.</title>
        <authorList>
            <person name="Callol A."/>
            <person name="Pajuelo D."/>
            <person name="Ebbesson L."/>
            <person name="Teles M."/>
            <person name="MacKenzie S."/>
            <person name="Amaro C."/>
        </authorList>
    </citation>
    <scope>NUCLEOTIDE SEQUENCE</scope>
</reference>
<reference evidence="1" key="1">
    <citation type="submission" date="2014-11" db="EMBL/GenBank/DDBJ databases">
        <authorList>
            <person name="Amaro Gonzalez C."/>
        </authorList>
    </citation>
    <scope>NUCLEOTIDE SEQUENCE</scope>
</reference>
<evidence type="ECO:0000313" key="1">
    <source>
        <dbReference type="EMBL" id="JAH73770.1"/>
    </source>
</evidence>
<proteinExistence type="predicted"/>
<dbReference type="AlphaFoldDB" id="A0A0E9V8J3"/>
<protein>
    <submittedName>
        <fullName evidence="1">Uncharacterized protein</fullName>
    </submittedName>
</protein>
<organism evidence="1">
    <name type="scientific">Anguilla anguilla</name>
    <name type="common">European freshwater eel</name>
    <name type="synonym">Muraena anguilla</name>
    <dbReference type="NCBI Taxonomy" id="7936"/>
    <lineage>
        <taxon>Eukaryota</taxon>
        <taxon>Metazoa</taxon>
        <taxon>Chordata</taxon>
        <taxon>Craniata</taxon>
        <taxon>Vertebrata</taxon>
        <taxon>Euteleostomi</taxon>
        <taxon>Actinopterygii</taxon>
        <taxon>Neopterygii</taxon>
        <taxon>Teleostei</taxon>
        <taxon>Anguilliformes</taxon>
        <taxon>Anguillidae</taxon>
        <taxon>Anguilla</taxon>
    </lineage>
</organism>
<dbReference type="EMBL" id="GBXM01034807">
    <property type="protein sequence ID" value="JAH73770.1"/>
    <property type="molecule type" value="Transcribed_RNA"/>
</dbReference>
<sequence>MCYFFSVLSSVLQRTCWRAGAGTRC</sequence>
<accession>A0A0E9V8J3</accession>
<name>A0A0E9V8J3_ANGAN</name>